<dbReference type="PROSITE" id="PS00383">
    <property type="entry name" value="TYR_PHOSPHATASE_1"/>
    <property type="match status" value="1"/>
</dbReference>
<dbReference type="InterPro" id="IPR026893">
    <property type="entry name" value="Tyr/Ser_Pase_IphP-type"/>
</dbReference>
<organism evidence="1 2">
    <name type="scientific">Secundilactobacillus paracollinoides</name>
    <dbReference type="NCBI Taxonomy" id="240427"/>
    <lineage>
        <taxon>Bacteria</taxon>
        <taxon>Bacillati</taxon>
        <taxon>Bacillota</taxon>
        <taxon>Bacilli</taxon>
        <taxon>Lactobacillales</taxon>
        <taxon>Lactobacillaceae</taxon>
        <taxon>Secundilactobacillus</taxon>
    </lineage>
</organism>
<dbReference type="OrthoDB" id="1188001at2"/>
<accession>A0A1B2IVQ1</accession>
<protein>
    <recommendedName>
        <fullName evidence="3">Protein tyrosine phosphatase</fullName>
    </recommendedName>
</protein>
<dbReference type="AlphaFoldDB" id="A0A1B2IVQ1"/>
<dbReference type="SUPFAM" id="SSF52799">
    <property type="entry name" value="(Phosphotyrosine protein) phosphatases II"/>
    <property type="match status" value="1"/>
</dbReference>
<name>A0A1B2IVQ1_9LACO</name>
<dbReference type="GO" id="GO:0004721">
    <property type="term" value="F:phosphoprotein phosphatase activity"/>
    <property type="evidence" value="ECO:0007669"/>
    <property type="project" value="InterPro"/>
</dbReference>
<evidence type="ECO:0008006" key="3">
    <source>
        <dbReference type="Google" id="ProtNLM"/>
    </source>
</evidence>
<dbReference type="Proteomes" id="UP000093267">
    <property type="component" value="Chromosome"/>
</dbReference>
<evidence type="ECO:0000313" key="2">
    <source>
        <dbReference type="Proteomes" id="UP000093267"/>
    </source>
</evidence>
<dbReference type="RefSeq" id="WP_054709710.1">
    <property type="nucleotide sequence ID" value="NZ_CP014912.1"/>
</dbReference>
<dbReference type="EMBL" id="CP014924">
    <property type="protein sequence ID" value="ANZ66123.1"/>
    <property type="molecule type" value="Genomic_DNA"/>
</dbReference>
<dbReference type="InterPro" id="IPR029021">
    <property type="entry name" value="Prot-tyrosine_phosphatase-like"/>
</dbReference>
<dbReference type="STRING" id="240427.AYR62_00470"/>
<dbReference type="Pfam" id="PF13350">
    <property type="entry name" value="Y_phosphatase3"/>
    <property type="match status" value="1"/>
</dbReference>
<dbReference type="KEGG" id="lpd:AYR62_00470"/>
<dbReference type="InterPro" id="IPR016130">
    <property type="entry name" value="Tyr_Pase_AS"/>
</dbReference>
<evidence type="ECO:0000313" key="1">
    <source>
        <dbReference type="EMBL" id="ANZ66123.1"/>
    </source>
</evidence>
<dbReference type="Gene3D" id="3.90.190.10">
    <property type="entry name" value="Protein tyrosine phosphatase superfamily"/>
    <property type="match status" value="1"/>
</dbReference>
<keyword evidence="2" id="KW-1185">Reference proteome</keyword>
<proteinExistence type="predicted"/>
<sequence length="265" mass="29654">MQTTKQRLLDISGGINFRELGGYPTLDGRTVKWQRVIRTASLARITDTDQQTLLNYGVTVDVDFRSQTEINKEPDRVPTGVRYQHLPVFDDDKTENSKTQAQIQAELKAQAENGFQHMLETYHDMITTTQSHIAYQQFFTTLLATEDNVVLFHCTAGKDRTGMGAVFLLNALGVPETTIKQDYLLTNQVAADLVNRRLASAKAEGASSQLLDSIKALWRVSDAYYQTAMTAIHDNYGNMNGFLNQALQLSPQDIADLKALYLTKA</sequence>
<reference evidence="1 2" key="1">
    <citation type="submission" date="2016-03" db="EMBL/GenBank/DDBJ databases">
        <title>Pediococcus and Lactobacillus from brewery environment - whole genome sequencing and assembly.</title>
        <authorList>
            <person name="Behr J."/>
            <person name="Geissler A.J."/>
            <person name="Vogel R.F."/>
        </authorList>
    </citation>
    <scope>NUCLEOTIDE SEQUENCE [LARGE SCALE GENOMIC DNA]</scope>
    <source>
        <strain evidence="1 2">TMW 1.1995</strain>
    </source>
</reference>
<gene>
    <name evidence="1" type="ORF">AYR63_02485</name>
</gene>